<dbReference type="OrthoDB" id="155660at2"/>
<reference evidence="2" key="1">
    <citation type="submission" date="2018-12" db="EMBL/GenBank/DDBJ databases">
        <title>Tengunoibacter tsumagoiensis gen. nov., sp. nov., Dictyobacter kobayashii sp. nov., D. alpinus sp. nov., and D. joshuensis sp. nov. and description of Dictyobacteraceae fam. nov. within the order Ktedonobacterales isolated from Tengu-no-mugimeshi.</title>
        <authorList>
            <person name="Wang C.M."/>
            <person name="Zheng Y."/>
            <person name="Sakai Y."/>
            <person name="Toyoda A."/>
            <person name="Minakuchi Y."/>
            <person name="Abe K."/>
            <person name="Yokota A."/>
            <person name="Yabe S."/>
        </authorList>
    </citation>
    <scope>NUCLEOTIDE SEQUENCE [LARGE SCALE GENOMIC DNA]</scope>
    <source>
        <strain evidence="2">Uno3</strain>
    </source>
</reference>
<name>A0A402A9D1_9CHLR</name>
<organism evidence="1 2">
    <name type="scientific">Tengunoibacter tsumagoiensis</name>
    <dbReference type="NCBI Taxonomy" id="2014871"/>
    <lineage>
        <taxon>Bacteria</taxon>
        <taxon>Bacillati</taxon>
        <taxon>Chloroflexota</taxon>
        <taxon>Ktedonobacteria</taxon>
        <taxon>Ktedonobacterales</taxon>
        <taxon>Dictyobacteraceae</taxon>
        <taxon>Tengunoibacter</taxon>
    </lineage>
</organism>
<accession>A0A402A9D1</accession>
<protein>
    <submittedName>
        <fullName evidence="1">Uncharacterized protein</fullName>
    </submittedName>
</protein>
<evidence type="ECO:0000313" key="2">
    <source>
        <dbReference type="Proteomes" id="UP000287352"/>
    </source>
</evidence>
<dbReference type="AlphaFoldDB" id="A0A402A9D1"/>
<sequence>MPPLFPQMYFFEPLYRKTVAALGIFPTNSTADAAYDAWYVYQKAALHGGIAAIPKMKHGNTVFVPGTDGVPLCPKGLQMHPTYQYAHTYGYRAQLYRCPLSFPSVVEGATCDHAQFPVAKGCKKSVNIEPGWLMRITPDRTTPLYRAIHNQRTSCERINSQAKELGIERPKVRNAQSVKNLNTLTYIVINVRTLSRAKSTNKGILQMN</sequence>
<dbReference type="EMBL" id="BIFR01000002">
    <property type="protein sequence ID" value="GCE15708.1"/>
    <property type="molecule type" value="Genomic_DNA"/>
</dbReference>
<keyword evidence="2" id="KW-1185">Reference proteome</keyword>
<dbReference type="Proteomes" id="UP000287352">
    <property type="component" value="Unassembled WGS sequence"/>
</dbReference>
<evidence type="ECO:0000313" key="1">
    <source>
        <dbReference type="EMBL" id="GCE15708.1"/>
    </source>
</evidence>
<gene>
    <name evidence="1" type="ORF">KTT_55670</name>
</gene>
<dbReference type="RefSeq" id="WP_126583132.1">
    <property type="nucleotide sequence ID" value="NZ_BIFR01000002.1"/>
</dbReference>
<proteinExistence type="predicted"/>
<comment type="caution">
    <text evidence="1">The sequence shown here is derived from an EMBL/GenBank/DDBJ whole genome shotgun (WGS) entry which is preliminary data.</text>
</comment>